<proteinExistence type="predicted"/>
<dbReference type="AlphaFoldDB" id="A0L762"/>
<organism evidence="1 2">
    <name type="scientific">Magnetococcus marinus (strain ATCC BAA-1437 / JCM 17883 / MC-1)</name>
    <dbReference type="NCBI Taxonomy" id="156889"/>
    <lineage>
        <taxon>Bacteria</taxon>
        <taxon>Pseudomonadati</taxon>
        <taxon>Pseudomonadota</taxon>
        <taxon>Magnetococcia</taxon>
        <taxon>Magnetococcales</taxon>
        <taxon>Magnetococcaceae</taxon>
        <taxon>Magnetococcus</taxon>
    </lineage>
</organism>
<name>A0L762_MAGMM</name>
<dbReference type="Proteomes" id="UP000002586">
    <property type="component" value="Chromosome"/>
</dbReference>
<dbReference type="EMBL" id="CP000471">
    <property type="protein sequence ID" value="ABK43805.1"/>
    <property type="molecule type" value="Genomic_DNA"/>
</dbReference>
<dbReference type="eggNOG" id="ENOG5032ZUE">
    <property type="taxonomic scope" value="Bacteria"/>
</dbReference>
<reference evidence="1 2" key="2">
    <citation type="journal article" date="2012" name="Int. J. Syst. Evol. Microbiol.">
        <title>Magnetococcus marinus gen. nov., sp. nov., a marine, magnetotactic bacterium that represents a novel lineage (Magnetococcaceae fam. nov.; Magnetococcales ord. nov.) at the base of the Alphaproteobacteria.</title>
        <authorList>
            <person name="Bazylinski D.A."/>
            <person name="Williams T.J."/>
            <person name="Lefevre C.T."/>
            <person name="Berg R.J."/>
            <person name="Zhang C.L."/>
            <person name="Bowser S.S."/>
            <person name="Dean A.J."/>
            <person name="Beveridge T.J."/>
        </authorList>
    </citation>
    <scope>NUCLEOTIDE SEQUENCE [LARGE SCALE GENOMIC DNA]</scope>
    <source>
        <strain evidence="2">ATCC BAA-1437 / JCM 17883 / MC-1</strain>
    </source>
</reference>
<dbReference type="HOGENOM" id="CLU_169676_0_0_5"/>
<accession>A0L762</accession>
<gene>
    <name evidence="1" type="ordered locus">Mmc1_1294</name>
</gene>
<evidence type="ECO:0000313" key="2">
    <source>
        <dbReference type="Proteomes" id="UP000002586"/>
    </source>
</evidence>
<dbReference type="KEGG" id="mgm:Mmc1_1294"/>
<dbReference type="OrthoDB" id="282152at2"/>
<evidence type="ECO:0000313" key="1">
    <source>
        <dbReference type="EMBL" id="ABK43805.1"/>
    </source>
</evidence>
<protein>
    <submittedName>
        <fullName evidence="1">Uncharacterized protein</fullName>
    </submittedName>
</protein>
<dbReference type="STRING" id="156889.Mmc1_1294"/>
<keyword evidence="2" id="KW-1185">Reference proteome</keyword>
<sequence>MAKNPFMGKWRIVHMDEWGEDYLDLVAPAHITFDKDDMGKFQFGAVQGWLDCRRGSRDGSPIIEFSWQGQNDSDEACGRGWAKLTAEGMEGHLFIHASDDSPFRAVKMVGK</sequence>
<reference evidence="2" key="1">
    <citation type="journal article" date="2009" name="Appl. Environ. Microbiol.">
        <title>Complete genome sequence of the chemolithoautotrophic marine magnetotactic coccus strain MC-1.</title>
        <authorList>
            <person name="Schubbe S."/>
            <person name="Williams T.J."/>
            <person name="Xie G."/>
            <person name="Kiss H.E."/>
            <person name="Brettin T.S."/>
            <person name="Martinez D."/>
            <person name="Ross C.A."/>
            <person name="Schuler D."/>
            <person name="Cox B.L."/>
            <person name="Nealson K.H."/>
            <person name="Bazylinski D.A."/>
        </authorList>
    </citation>
    <scope>NUCLEOTIDE SEQUENCE [LARGE SCALE GENOMIC DNA]</scope>
    <source>
        <strain evidence="2">ATCC BAA-1437 / JCM 17883 / MC-1</strain>
    </source>
</reference>
<dbReference type="RefSeq" id="WP_011712960.1">
    <property type="nucleotide sequence ID" value="NC_008576.1"/>
</dbReference>